<feature type="transmembrane region" description="Helical" evidence="4">
    <location>
        <begin position="353"/>
        <end position="373"/>
    </location>
</feature>
<dbReference type="PROSITE" id="PS50850">
    <property type="entry name" value="MFS"/>
    <property type="match status" value="1"/>
</dbReference>
<dbReference type="InterPro" id="IPR020846">
    <property type="entry name" value="MFS_dom"/>
</dbReference>
<evidence type="ECO:0000313" key="7">
    <source>
        <dbReference type="Proteomes" id="UP000070107"/>
    </source>
</evidence>
<dbReference type="RefSeq" id="WP_068883202.1">
    <property type="nucleotide sequence ID" value="NZ_LNTU01000034.1"/>
</dbReference>
<keyword evidence="7" id="KW-1185">Reference proteome</keyword>
<dbReference type="Pfam" id="PF07690">
    <property type="entry name" value="MFS_1"/>
    <property type="match status" value="1"/>
</dbReference>
<feature type="transmembrane region" description="Helical" evidence="4">
    <location>
        <begin position="259"/>
        <end position="277"/>
    </location>
</feature>
<reference evidence="6 7" key="1">
    <citation type="submission" date="2015-11" db="EMBL/GenBank/DDBJ databases">
        <title>Draft genome sequence of Paramesorhizobium deserti A-3-E, a strain highly resistant to diverse beta-lactam antibiotics.</title>
        <authorList>
            <person name="Lv R."/>
            <person name="Yang X."/>
            <person name="Fang N."/>
            <person name="Guo J."/>
            <person name="Luo X."/>
            <person name="Peng F."/>
            <person name="Yang R."/>
            <person name="Cui Y."/>
            <person name="Fang C."/>
            <person name="Song Y."/>
        </authorList>
    </citation>
    <scope>NUCLEOTIDE SEQUENCE [LARGE SCALE GENOMIC DNA]</scope>
    <source>
        <strain evidence="6 7">A-3-E</strain>
    </source>
</reference>
<dbReference type="OrthoDB" id="9815356at2"/>
<accession>A0A135HSX5</accession>
<dbReference type="InterPro" id="IPR011701">
    <property type="entry name" value="MFS"/>
</dbReference>
<feature type="transmembrane region" description="Helical" evidence="4">
    <location>
        <begin position="92"/>
        <end position="110"/>
    </location>
</feature>
<evidence type="ECO:0000256" key="2">
    <source>
        <dbReference type="ARBA" id="ARBA00022989"/>
    </source>
</evidence>
<keyword evidence="1 4" id="KW-0812">Transmembrane</keyword>
<feature type="transmembrane region" description="Helical" evidence="4">
    <location>
        <begin position="231"/>
        <end position="253"/>
    </location>
</feature>
<evidence type="ECO:0000259" key="5">
    <source>
        <dbReference type="PROSITE" id="PS50850"/>
    </source>
</evidence>
<name>A0A135HSX5_9HYPH</name>
<feature type="transmembrane region" description="Helical" evidence="4">
    <location>
        <begin position="289"/>
        <end position="308"/>
    </location>
</feature>
<protein>
    <submittedName>
        <fullName evidence="6">Transporter</fullName>
    </submittedName>
</protein>
<dbReference type="PANTHER" id="PTHR42910:SF1">
    <property type="entry name" value="MAJOR FACILITATOR SUPERFAMILY (MFS) PROFILE DOMAIN-CONTAINING PROTEIN"/>
    <property type="match status" value="1"/>
</dbReference>
<dbReference type="CDD" id="cd17324">
    <property type="entry name" value="MFS_NepI_like"/>
    <property type="match status" value="1"/>
</dbReference>
<dbReference type="PANTHER" id="PTHR42910">
    <property type="entry name" value="TRANSPORTER SCO4007-RELATED"/>
    <property type="match status" value="1"/>
</dbReference>
<feature type="transmembrane region" description="Helical" evidence="4">
    <location>
        <begin position="61"/>
        <end position="80"/>
    </location>
</feature>
<dbReference type="AlphaFoldDB" id="A0A135HSX5"/>
<keyword evidence="3 4" id="KW-0472">Membrane</keyword>
<dbReference type="SUPFAM" id="SSF103473">
    <property type="entry name" value="MFS general substrate transporter"/>
    <property type="match status" value="1"/>
</dbReference>
<dbReference type="EMBL" id="LNTU01000034">
    <property type="protein sequence ID" value="KXF76296.1"/>
    <property type="molecule type" value="Genomic_DNA"/>
</dbReference>
<feature type="domain" description="Major facilitator superfamily (MFS) profile" evidence="5">
    <location>
        <begin position="25"/>
        <end position="405"/>
    </location>
</feature>
<evidence type="ECO:0000313" key="6">
    <source>
        <dbReference type="EMBL" id="KXF76296.1"/>
    </source>
</evidence>
<sequence length="412" mass="42677">MSASSDAAAMPSANPDVRPVLSSATLLLFAMAGGLAVANVYFAHPLLDVMADDLGLSRATAGLIVAASQVGYALGLVFLVPLGDLFDRRKLIVGHFLLSAIALLSIGFAANSALLLVSMGVMGLLAVVTQALVAYAASLAEPARRGHVVGIVTSGIVLGILLARAVAGALTDVSGWRSVYLSSAVLTLLIGLALWRSLPRQTRQPAGLSYPALILSLATLFGEEPVLRIRAIIAMLIFANITTLLAPLVMPLSAPPFELSHAQIGLFGLAGAAGALAASRAGGIADRGYAQHMTGIALLMMLLAWGPIALLGTSLWWLIAGVLVIDFGLQAVHVTNQAMIYRVRPEAQNRLTAAYMVFYSIGSAGGSAVSTWVYAHAGWNGVCLLGAGISLFTLGFWAATLRTTPQAATRAL</sequence>
<feature type="transmembrane region" description="Helical" evidence="4">
    <location>
        <begin position="116"/>
        <end position="136"/>
    </location>
</feature>
<dbReference type="Proteomes" id="UP000070107">
    <property type="component" value="Unassembled WGS sequence"/>
</dbReference>
<evidence type="ECO:0000256" key="4">
    <source>
        <dbReference type="SAM" id="Phobius"/>
    </source>
</evidence>
<gene>
    <name evidence="6" type="ORF">ATN84_15525</name>
</gene>
<feature type="transmembrane region" description="Helical" evidence="4">
    <location>
        <begin position="179"/>
        <end position="195"/>
    </location>
</feature>
<organism evidence="6 7">
    <name type="scientific">Paramesorhizobium deserti</name>
    <dbReference type="NCBI Taxonomy" id="1494590"/>
    <lineage>
        <taxon>Bacteria</taxon>
        <taxon>Pseudomonadati</taxon>
        <taxon>Pseudomonadota</taxon>
        <taxon>Alphaproteobacteria</taxon>
        <taxon>Hyphomicrobiales</taxon>
        <taxon>Phyllobacteriaceae</taxon>
        <taxon>Paramesorhizobium</taxon>
    </lineage>
</organism>
<feature type="transmembrane region" description="Helical" evidence="4">
    <location>
        <begin position="379"/>
        <end position="400"/>
    </location>
</feature>
<evidence type="ECO:0000256" key="1">
    <source>
        <dbReference type="ARBA" id="ARBA00022692"/>
    </source>
</evidence>
<comment type="caution">
    <text evidence="6">The sequence shown here is derived from an EMBL/GenBank/DDBJ whole genome shotgun (WGS) entry which is preliminary data.</text>
</comment>
<feature type="transmembrane region" description="Helical" evidence="4">
    <location>
        <begin position="148"/>
        <end position="167"/>
    </location>
</feature>
<feature type="transmembrane region" description="Helical" evidence="4">
    <location>
        <begin position="20"/>
        <end position="41"/>
    </location>
</feature>
<dbReference type="Gene3D" id="1.20.1250.20">
    <property type="entry name" value="MFS general substrate transporter like domains"/>
    <property type="match status" value="1"/>
</dbReference>
<keyword evidence="2 4" id="KW-1133">Transmembrane helix</keyword>
<proteinExistence type="predicted"/>
<dbReference type="GO" id="GO:0022857">
    <property type="term" value="F:transmembrane transporter activity"/>
    <property type="evidence" value="ECO:0007669"/>
    <property type="project" value="InterPro"/>
</dbReference>
<evidence type="ECO:0000256" key="3">
    <source>
        <dbReference type="ARBA" id="ARBA00023136"/>
    </source>
</evidence>
<dbReference type="InterPro" id="IPR036259">
    <property type="entry name" value="MFS_trans_sf"/>
</dbReference>